<gene>
    <name evidence="2" type="ORF">Z519_03348</name>
</gene>
<dbReference type="GeneID" id="27696276"/>
<dbReference type="RefSeq" id="XP_016622948.1">
    <property type="nucleotide sequence ID" value="XM_016761098.1"/>
</dbReference>
<sequence length="626" mass="67837">MASAVAISTPPQPHSMNESPSMTSSCSPQKISPRRSPYFASSSAPPQEPEAADTVTSSPRPYTFTPQRVKSLPRAWERRPATPFVARNDAQKIWKRVPLGVIGSNIGENWRKETKRLNTRPVKRLRVAHLGGDGDKENVGYIASRWDEDEMMTPSPKRKALECGGVADRETDWEDQHISVVVDDNIKDDEDLRNSQHGPASPIFGSHDVSESWIKGEGVDGKTDLSSAISDSAGPALEVVDLRQPLAPVCEPVNVSSSSSLTAMESPSDTPVKPLDAEIDSCGEQHQNALSPTTIATAQDTIESVTSPADHDDTAYLHDFLSRARAQKAAREQALQGNPVQVQEMAEAADLSLEGPRSSHIEDVAILSVSMPDGKETSINLSVAQEPEINISPRRSSRLTTRLPRPQKPVTSLPSNISLKRLSGMEFIAANREAQSIAVATRTNTKNNKSGAVSAKVRLIQLNAEVKARQSPEGDALEPPSPEKAARKKKSRAKEVTWAAKLATFQDGEVVDSTGDEAADERNDNLKSDSNSEDEGEANEGVEKQRSLVRQRNRGVKKVRKLRKLNGGSTNGTPAPKKTTNIPLPVGSHSSLSAKAVELVTQAEDGIEGEKNTIQTRMRTRISKAV</sequence>
<reference evidence="2" key="1">
    <citation type="submission" date="2015-01" db="EMBL/GenBank/DDBJ databases">
        <title>The Genome Sequence of Cladophialophora bantiana CBS 173.52.</title>
        <authorList>
            <consortium name="The Broad Institute Genomics Platform"/>
            <person name="Cuomo C."/>
            <person name="de Hoog S."/>
            <person name="Gorbushina A."/>
            <person name="Stielow B."/>
            <person name="Teixiera M."/>
            <person name="Abouelleil A."/>
            <person name="Chapman S.B."/>
            <person name="Priest M."/>
            <person name="Young S.K."/>
            <person name="Wortman J."/>
            <person name="Nusbaum C."/>
            <person name="Birren B."/>
        </authorList>
    </citation>
    <scope>NUCLEOTIDE SEQUENCE [LARGE SCALE GENOMIC DNA]</scope>
    <source>
        <strain evidence="2">CBS 173.52</strain>
    </source>
</reference>
<accession>A0A0D2IHS3</accession>
<evidence type="ECO:0000256" key="1">
    <source>
        <dbReference type="SAM" id="MobiDB-lite"/>
    </source>
</evidence>
<feature type="compositionally biased region" description="Acidic residues" evidence="1">
    <location>
        <begin position="531"/>
        <end position="540"/>
    </location>
</feature>
<feature type="compositionally biased region" description="Basic residues" evidence="1">
    <location>
        <begin position="547"/>
        <end position="564"/>
    </location>
</feature>
<feature type="region of interest" description="Disordered" evidence="1">
    <location>
        <begin position="465"/>
        <end position="493"/>
    </location>
</feature>
<protein>
    <submittedName>
        <fullName evidence="2">Uncharacterized protein</fullName>
    </submittedName>
</protein>
<dbReference type="Proteomes" id="UP000053789">
    <property type="component" value="Unassembled WGS sequence"/>
</dbReference>
<feature type="compositionally biased region" description="Polar residues" evidence="1">
    <location>
        <begin position="54"/>
        <end position="68"/>
    </location>
</feature>
<evidence type="ECO:0000313" key="2">
    <source>
        <dbReference type="EMBL" id="KIW96279.1"/>
    </source>
</evidence>
<feature type="compositionally biased region" description="Low complexity" evidence="1">
    <location>
        <begin position="392"/>
        <end position="404"/>
    </location>
</feature>
<dbReference type="AlphaFoldDB" id="A0A0D2IHS3"/>
<feature type="region of interest" description="Disordered" evidence="1">
    <location>
        <begin position="189"/>
        <end position="209"/>
    </location>
</feature>
<feature type="region of interest" description="Disordered" evidence="1">
    <location>
        <begin position="1"/>
        <end position="77"/>
    </location>
</feature>
<feature type="region of interest" description="Disordered" evidence="1">
    <location>
        <begin position="390"/>
        <end position="414"/>
    </location>
</feature>
<organism evidence="2 3">
    <name type="scientific">Cladophialophora bantiana (strain ATCC 10958 / CBS 173.52 / CDC B-1940 / NIH 8579)</name>
    <name type="common">Xylohypha bantiana</name>
    <dbReference type="NCBI Taxonomy" id="1442370"/>
    <lineage>
        <taxon>Eukaryota</taxon>
        <taxon>Fungi</taxon>
        <taxon>Dikarya</taxon>
        <taxon>Ascomycota</taxon>
        <taxon>Pezizomycotina</taxon>
        <taxon>Eurotiomycetes</taxon>
        <taxon>Chaetothyriomycetidae</taxon>
        <taxon>Chaetothyriales</taxon>
        <taxon>Herpotrichiellaceae</taxon>
        <taxon>Cladophialophora</taxon>
    </lineage>
</organism>
<feature type="compositionally biased region" description="Polar residues" evidence="1">
    <location>
        <begin position="14"/>
        <end position="30"/>
    </location>
</feature>
<dbReference type="OrthoDB" id="4207369at2759"/>
<name>A0A0D2IHS3_CLAB1</name>
<feature type="region of interest" description="Disordered" evidence="1">
    <location>
        <begin position="509"/>
        <end position="589"/>
    </location>
</feature>
<evidence type="ECO:0000313" key="3">
    <source>
        <dbReference type="Proteomes" id="UP000053789"/>
    </source>
</evidence>
<keyword evidence="3" id="KW-1185">Reference proteome</keyword>
<dbReference type="EMBL" id="KN846983">
    <property type="protein sequence ID" value="KIW96279.1"/>
    <property type="molecule type" value="Genomic_DNA"/>
</dbReference>
<feature type="compositionally biased region" description="Polar residues" evidence="1">
    <location>
        <begin position="578"/>
        <end position="589"/>
    </location>
</feature>
<proteinExistence type="predicted"/>
<dbReference type="HOGENOM" id="CLU_031487_0_0_1"/>
<dbReference type="VEuPathDB" id="FungiDB:Z519_03348"/>